<evidence type="ECO:0000256" key="1">
    <source>
        <dbReference type="SAM" id="MobiDB-lite"/>
    </source>
</evidence>
<feature type="compositionally biased region" description="Low complexity" evidence="1">
    <location>
        <begin position="75"/>
        <end position="88"/>
    </location>
</feature>
<dbReference type="Proteomes" id="UP001234178">
    <property type="component" value="Unassembled WGS sequence"/>
</dbReference>
<proteinExistence type="predicted"/>
<feature type="compositionally biased region" description="Basic and acidic residues" evidence="1">
    <location>
        <begin position="40"/>
        <end position="54"/>
    </location>
</feature>
<protein>
    <submittedName>
        <fullName evidence="2">Uncharacterized protein</fullName>
    </submittedName>
</protein>
<comment type="caution">
    <text evidence="2">The sequence shown here is derived from an EMBL/GenBank/DDBJ whole genome shotgun (WGS) entry which is preliminary data.</text>
</comment>
<organism evidence="2 3">
    <name type="scientific">Daphnia magna</name>
    <dbReference type="NCBI Taxonomy" id="35525"/>
    <lineage>
        <taxon>Eukaryota</taxon>
        <taxon>Metazoa</taxon>
        <taxon>Ecdysozoa</taxon>
        <taxon>Arthropoda</taxon>
        <taxon>Crustacea</taxon>
        <taxon>Branchiopoda</taxon>
        <taxon>Diplostraca</taxon>
        <taxon>Cladocera</taxon>
        <taxon>Anomopoda</taxon>
        <taxon>Daphniidae</taxon>
        <taxon>Daphnia</taxon>
    </lineage>
</organism>
<reference evidence="2 3" key="1">
    <citation type="journal article" date="2023" name="Nucleic Acids Res.">
        <title>The hologenome of Daphnia magna reveals possible DNA methylation and microbiome-mediated evolution of the host genome.</title>
        <authorList>
            <person name="Chaturvedi A."/>
            <person name="Li X."/>
            <person name="Dhandapani V."/>
            <person name="Marshall H."/>
            <person name="Kissane S."/>
            <person name="Cuenca-Cambronero M."/>
            <person name="Asole G."/>
            <person name="Calvet F."/>
            <person name="Ruiz-Romero M."/>
            <person name="Marangio P."/>
            <person name="Guigo R."/>
            <person name="Rago D."/>
            <person name="Mirbahai L."/>
            <person name="Eastwood N."/>
            <person name="Colbourne J.K."/>
            <person name="Zhou J."/>
            <person name="Mallon E."/>
            <person name="Orsini L."/>
        </authorList>
    </citation>
    <scope>NUCLEOTIDE SEQUENCE [LARGE SCALE GENOMIC DNA]</scope>
    <source>
        <strain evidence="2">LRV0_1</strain>
    </source>
</reference>
<accession>A0ABR0A8P7</accession>
<name>A0ABR0A8P7_9CRUS</name>
<dbReference type="EMBL" id="JAOYFB010000036">
    <property type="protein sequence ID" value="KAK4021513.1"/>
    <property type="molecule type" value="Genomic_DNA"/>
</dbReference>
<keyword evidence="3" id="KW-1185">Reference proteome</keyword>
<sequence length="160" mass="18595">MPSDILRASEWASSGSERPNQKKIDTDIAENVTLEDESDEIVRGMSEDSDFHIDSEDEPNDHDLLLEEGERHRTNSSQSSLSTSKSNEQKLGYEQLVLQYFEFPESLKKKKRDEIKENENITSNWQRHLKTHSTVYQEYTKNLKEAREVRKSKSRSTSSN</sequence>
<evidence type="ECO:0000313" key="3">
    <source>
        <dbReference type="Proteomes" id="UP001234178"/>
    </source>
</evidence>
<evidence type="ECO:0000313" key="2">
    <source>
        <dbReference type="EMBL" id="KAK4021513.1"/>
    </source>
</evidence>
<gene>
    <name evidence="2" type="ORF">OUZ56_003428</name>
</gene>
<feature type="compositionally biased region" description="Basic and acidic residues" evidence="1">
    <location>
        <begin position="61"/>
        <end position="73"/>
    </location>
</feature>
<feature type="region of interest" description="Disordered" evidence="1">
    <location>
        <begin position="1"/>
        <end position="88"/>
    </location>
</feature>